<name>A0A8J2SDF6_9STRA</name>
<keyword evidence="3" id="KW-1185">Reference proteome</keyword>
<gene>
    <name evidence="2" type="ORF">PECAL_1P19780</name>
</gene>
<feature type="region of interest" description="Disordered" evidence="1">
    <location>
        <begin position="103"/>
        <end position="124"/>
    </location>
</feature>
<dbReference type="EMBL" id="CAKKNE010000001">
    <property type="protein sequence ID" value="CAH0365534.1"/>
    <property type="molecule type" value="Genomic_DNA"/>
</dbReference>
<dbReference type="AlphaFoldDB" id="A0A8J2SDF6"/>
<proteinExistence type="predicted"/>
<evidence type="ECO:0000256" key="1">
    <source>
        <dbReference type="SAM" id="MobiDB-lite"/>
    </source>
</evidence>
<sequence>IRSFKQGEALDDREPVRLDVLDVGRRARAPLAVPVPQLQRVHLLVAGADARLAAVRPVRAPVVPGDDAEVLRRVRPPGRGNGEAAVGHAVERLREAHGLARARAAADRRRAPGAGPRPPARHARSRCARLLGHLRRRPAPSDKFGLGHGGHMIKKGLALEAAGLREDELELEVPPDLVAGRLGGAHSLQRISGSALASRLEWISVGESLCWFGAGLPRPGLTFSLCLAASGSSPSMRRAVRLASRGLVFGSPLPRAAPP</sequence>
<dbReference type="Proteomes" id="UP000789595">
    <property type="component" value="Unassembled WGS sequence"/>
</dbReference>
<organism evidence="2 3">
    <name type="scientific">Pelagomonas calceolata</name>
    <dbReference type="NCBI Taxonomy" id="35677"/>
    <lineage>
        <taxon>Eukaryota</taxon>
        <taxon>Sar</taxon>
        <taxon>Stramenopiles</taxon>
        <taxon>Ochrophyta</taxon>
        <taxon>Pelagophyceae</taxon>
        <taxon>Pelagomonadales</taxon>
        <taxon>Pelagomonadaceae</taxon>
        <taxon>Pelagomonas</taxon>
    </lineage>
</organism>
<evidence type="ECO:0000313" key="3">
    <source>
        <dbReference type="Proteomes" id="UP000789595"/>
    </source>
</evidence>
<accession>A0A8J2SDF6</accession>
<reference evidence="2" key="1">
    <citation type="submission" date="2021-11" db="EMBL/GenBank/DDBJ databases">
        <authorList>
            <consortium name="Genoscope - CEA"/>
            <person name="William W."/>
        </authorList>
    </citation>
    <scope>NUCLEOTIDE SEQUENCE</scope>
</reference>
<evidence type="ECO:0000313" key="2">
    <source>
        <dbReference type="EMBL" id="CAH0365534.1"/>
    </source>
</evidence>
<protein>
    <submittedName>
        <fullName evidence="2">Uncharacterized protein</fullName>
    </submittedName>
</protein>
<comment type="caution">
    <text evidence="2">The sequence shown here is derived from an EMBL/GenBank/DDBJ whole genome shotgun (WGS) entry which is preliminary data.</text>
</comment>
<feature type="non-terminal residue" evidence="2">
    <location>
        <position position="1"/>
    </location>
</feature>